<dbReference type="EMBL" id="NKCZ01000105">
    <property type="protein sequence ID" value="POD84037.1"/>
    <property type="molecule type" value="Genomic_DNA"/>
</dbReference>
<organism evidence="1 2">
    <name type="scientific">Lactiplantibacillus plantarum subsp. plantarum</name>
    <dbReference type="NCBI Taxonomy" id="337330"/>
    <lineage>
        <taxon>Bacteria</taxon>
        <taxon>Bacillati</taxon>
        <taxon>Bacillota</taxon>
        <taxon>Bacilli</taxon>
        <taxon>Lactobacillales</taxon>
        <taxon>Lactobacillaceae</taxon>
        <taxon>Lactiplantibacillus</taxon>
    </lineage>
</organism>
<comment type="caution">
    <text evidence="1">The sequence shown here is derived from an EMBL/GenBank/DDBJ whole genome shotgun (WGS) entry which is preliminary data.</text>
</comment>
<evidence type="ECO:0000313" key="1">
    <source>
        <dbReference type="EMBL" id="POD84037.1"/>
    </source>
</evidence>
<reference evidence="1 2" key="1">
    <citation type="submission" date="2017-06" db="EMBL/GenBank/DDBJ databases">
        <title>Genome sequence of Lactobacillus plantarum subsp. plantarum strain SRCM101258.</title>
        <authorList>
            <person name="Cho S.H."/>
        </authorList>
    </citation>
    <scope>NUCLEOTIDE SEQUENCE [LARGE SCALE GENOMIC DNA]</scope>
    <source>
        <strain evidence="1 2">SRCM101258</strain>
    </source>
</reference>
<evidence type="ECO:0000313" key="2">
    <source>
        <dbReference type="Proteomes" id="UP000236990"/>
    </source>
</evidence>
<gene>
    <name evidence="1" type="ORF">S101258_01805</name>
</gene>
<sequence>MAVDAQLGTEAFEKVIFMLDVVPTANNIQEFALQGNLYPEPIDDETRGRWPGYYRMIITSSWYCAQRLKSLDSHLRTSQD</sequence>
<dbReference type="Proteomes" id="UP000236990">
    <property type="component" value="Unassembled WGS sequence"/>
</dbReference>
<protein>
    <submittedName>
        <fullName evidence="1">Uncharacterized protein</fullName>
    </submittedName>
</protein>
<dbReference type="AlphaFoldDB" id="A0A2S3U593"/>
<accession>A0A2S3U593</accession>
<name>A0A2S3U593_LACPN</name>
<proteinExistence type="predicted"/>